<dbReference type="AlphaFoldDB" id="A0A9P8UVE2"/>
<feature type="region of interest" description="Disordered" evidence="9">
    <location>
        <begin position="506"/>
        <end position="537"/>
    </location>
</feature>
<evidence type="ECO:0000256" key="4">
    <source>
        <dbReference type="ARBA" id="ARBA00022618"/>
    </source>
</evidence>
<feature type="coiled-coil region" evidence="8">
    <location>
        <begin position="309"/>
        <end position="353"/>
    </location>
</feature>
<evidence type="ECO:0000256" key="7">
    <source>
        <dbReference type="ARBA" id="ARBA00023306"/>
    </source>
</evidence>
<dbReference type="Proteomes" id="UP000758603">
    <property type="component" value="Unassembled WGS sequence"/>
</dbReference>
<dbReference type="GO" id="GO:0051301">
    <property type="term" value="P:cell division"/>
    <property type="evidence" value="ECO:0007669"/>
    <property type="project" value="UniProtKB-KW"/>
</dbReference>
<dbReference type="GO" id="GO:0005635">
    <property type="term" value="C:nuclear envelope"/>
    <property type="evidence" value="ECO:0007669"/>
    <property type="project" value="TreeGrafter"/>
</dbReference>
<dbReference type="GO" id="GO:0051315">
    <property type="term" value="P:attachment of mitotic spindle microtubules to kinetochore"/>
    <property type="evidence" value="ECO:0007669"/>
    <property type="project" value="TreeGrafter"/>
</dbReference>
<dbReference type="RefSeq" id="XP_045963347.1">
    <property type="nucleotide sequence ID" value="XM_046106172.1"/>
</dbReference>
<dbReference type="SUPFAM" id="SSF75704">
    <property type="entry name" value="Mitotic arrest deficient-like 1, Mad1"/>
    <property type="match status" value="1"/>
</dbReference>
<feature type="coiled-coil region" evidence="8">
    <location>
        <begin position="633"/>
        <end position="660"/>
    </location>
</feature>
<gene>
    <name evidence="10" type="ORF">BKA67DRAFT_652465</name>
</gene>
<keyword evidence="7" id="KW-0131">Cell cycle</keyword>
<dbReference type="GeneID" id="70135063"/>
<accession>A0A9P8UVE2</accession>
<dbReference type="OrthoDB" id="331602at2759"/>
<dbReference type="Gene3D" id="3.30.457.60">
    <property type="match status" value="1"/>
</dbReference>
<keyword evidence="5" id="KW-0498">Mitosis</keyword>
<dbReference type="PANTHER" id="PTHR23168">
    <property type="entry name" value="MITOTIC SPINDLE ASSEMBLY CHECKPOINT PROTEIN MAD1 MITOTIC ARREST DEFICIENT-LIKE PROTEIN 1"/>
    <property type="match status" value="1"/>
</dbReference>
<dbReference type="PANTHER" id="PTHR23168:SF0">
    <property type="entry name" value="MITOTIC SPINDLE ASSEMBLY CHECKPOINT PROTEIN MAD1"/>
    <property type="match status" value="1"/>
</dbReference>
<dbReference type="GO" id="GO:0072686">
    <property type="term" value="C:mitotic spindle"/>
    <property type="evidence" value="ECO:0007669"/>
    <property type="project" value="TreeGrafter"/>
</dbReference>
<evidence type="ECO:0000256" key="8">
    <source>
        <dbReference type="SAM" id="Coils"/>
    </source>
</evidence>
<protein>
    <recommendedName>
        <fullName evidence="3">Spindle assembly checkpoint component MAD1</fullName>
    </recommendedName>
</protein>
<dbReference type="EMBL" id="JAGPXC010000001">
    <property type="protein sequence ID" value="KAH6659216.1"/>
    <property type="molecule type" value="Genomic_DNA"/>
</dbReference>
<evidence type="ECO:0000313" key="10">
    <source>
        <dbReference type="EMBL" id="KAH6659216.1"/>
    </source>
</evidence>
<dbReference type="GO" id="GO:0000776">
    <property type="term" value="C:kinetochore"/>
    <property type="evidence" value="ECO:0007669"/>
    <property type="project" value="TreeGrafter"/>
</dbReference>
<organism evidence="10 11">
    <name type="scientific">Truncatella angustata</name>
    <dbReference type="NCBI Taxonomy" id="152316"/>
    <lineage>
        <taxon>Eukaryota</taxon>
        <taxon>Fungi</taxon>
        <taxon>Dikarya</taxon>
        <taxon>Ascomycota</taxon>
        <taxon>Pezizomycotina</taxon>
        <taxon>Sordariomycetes</taxon>
        <taxon>Xylariomycetidae</taxon>
        <taxon>Amphisphaeriales</taxon>
        <taxon>Sporocadaceae</taxon>
        <taxon>Truncatella</taxon>
    </lineage>
</organism>
<evidence type="ECO:0000256" key="6">
    <source>
        <dbReference type="ARBA" id="ARBA00023242"/>
    </source>
</evidence>
<evidence type="ECO:0000256" key="3">
    <source>
        <dbReference type="ARBA" id="ARBA00022019"/>
    </source>
</evidence>
<dbReference type="Gene3D" id="6.10.250.90">
    <property type="match status" value="1"/>
</dbReference>
<feature type="compositionally biased region" description="Polar residues" evidence="9">
    <location>
        <begin position="60"/>
        <end position="69"/>
    </location>
</feature>
<keyword evidence="8" id="KW-0175">Coiled coil</keyword>
<dbReference type="InterPro" id="IPR008672">
    <property type="entry name" value="Mad1"/>
</dbReference>
<keyword evidence="11" id="KW-1185">Reference proteome</keyword>
<comment type="similarity">
    <text evidence="2">Belongs to the MAD1 family.</text>
</comment>
<evidence type="ECO:0000313" key="11">
    <source>
        <dbReference type="Proteomes" id="UP000758603"/>
    </source>
</evidence>
<name>A0A9P8UVE2_9PEZI</name>
<keyword evidence="4" id="KW-0132">Cell division</keyword>
<feature type="region of interest" description="Disordered" evidence="9">
    <location>
        <begin position="1"/>
        <end position="96"/>
    </location>
</feature>
<feature type="compositionally biased region" description="Polar residues" evidence="9">
    <location>
        <begin position="37"/>
        <end position="53"/>
    </location>
</feature>
<keyword evidence="6" id="KW-0539">Nucleus</keyword>
<feature type="coiled-coil region" evidence="8">
    <location>
        <begin position="537"/>
        <end position="578"/>
    </location>
</feature>
<reference evidence="10" key="1">
    <citation type="journal article" date="2021" name="Nat. Commun.">
        <title>Genetic determinants of endophytism in the Arabidopsis root mycobiome.</title>
        <authorList>
            <person name="Mesny F."/>
            <person name="Miyauchi S."/>
            <person name="Thiergart T."/>
            <person name="Pickel B."/>
            <person name="Atanasova L."/>
            <person name="Karlsson M."/>
            <person name="Huettel B."/>
            <person name="Barry K.W."/>
            <person name="Haridas S."/>
            <person name="Chen C."/>
            <person name="Bauer D."/>
            <person name="Andreopoulos W."/>
            <person name="Pangilinan J."/>
            <person name="LaButti K."/>
            <person name="Riley R."/>
            <person name="Lipzen A."/>
            <person name="Clum A."/>
            <person name="Drula E."/>
            <person name="Henrissat B."/>
            <person name="Kohler A."/>
            <person name="Grigoriev I.V."/>
            <person name="Martin F.M."/>
            <person name="Hacquard S."/>
        </authorList>
    </citation>
    <scope>NUCLEOTIDE SEQUENCE</scope>
    <source>
        <strain evidence="10">MPI-SDFR-AT-0073</strain>
    </source>
</reference>
<feature type="region of interest" description="Disordered" evidence="9">
    <location>
        <begin position="127"/>
        <end position="152"/>
    </location>
</feature>
<proteinExistence type="inferred from homology"/>
<evidence type="ECO:0000256" key="1">
    <source>
        <dbReference type="ARBA" id="ARBA00004123"/>
    </source>
</evidence>
<evidence type="ECO:0000256" key="5">
    <source>
        <dbReference type="ARBA" id="ARBA00022776"/>
    </source>
</evidence>
<dbReference type="Pfam" id="PF05557">
    <property type="entry name" value="MAD"/>
    <property type="match status" value="1"/>
</dbReference>
<comment type="caution">
    <text evidence="10">The sequence shown here is derived from an EMBL/GenBank/DDBJ whole genome shotgun (WGS) entry which is preliminary data.</text>
</comment>
<sequence length="765" mass="86462">MTADTPGEGGSAKKRRSMTGNFRKSSGGGAIPRAQGSMRTSRVTAFRTTSQPQYDIISGQEASNGQNAAGSLRASSHESFKENMAPPDAEHYETQRKQIEELKAELATERFKSSSSIQETEMKLLQHQSDVRDAQRKADEDFKQRQAAEGEFHRLERQLESLHNDLNESKENWSREKLAIERKARDAEDEARLLKEQLEELSAAKDESERISQKRITDLQAQVTNQRQSLEEIEKDAQARETLLQQTQEQLADKDKLVGDLEADVLRLKAQTGDADTIAVIKRELAEQVSHIRSLEAKTSKQHAELTHLRQIHKAVEVVEEEKRSLQRKLEVAQSLETELTEAKIQRQRLEDERLAWTSYLQNASETEGVMEFDSPEAVARALVQERYNSASLIEKIGEVQPQIAERDEIIKSLENEKGSLAAQLEKLKTTAAPVSADKARARIERQRALAAKEVEYLRAQLKTFDAEDETFEPEKVDHDRMERISQLEQLVDKYKSEVQELHAELSSTESSLSGKAPEPVVGNKRKSTEDIDSEQIGELNRKRRKLADDLSKAQAELQVLQKDNSVLRSRLQAAETQNKTRVLSLRSNPTSDWEAIKVRDITALKEENKHLLAKLQKNTISRSVPVIPASQLAAAKREVEEAEREKASAEKKVLRLKQVWAAKSNEFKEAIFSTLGWKVTFIPNGKMRVESVYCESQTEENENSIVFDGERGTMKVSGGPQSPFALRINDQIQFWVREKGCIPGFLAALTLEFCESEQTRVIGS</sequence>
<dbReference type="GO" id="GO:0007094">
    <property type="term" value="P:mitotic spindle assembly checkpoint signaling"/>
    <property type="evidence" value="ECO:0007669"/>
    <property type="project" value="InterPro"/>
</dbReference>
<evidence type="ECO:0000256" key="2">
    <source>
        <dbReference type="ARBA" id="ARBA00008029"/>
    </source>
</evidence>
<evidence type="ECO:0000256" key="9">
    <source>
        <dbReference type="SAM" id="MobiDB-lite"/>
    </source>
</evidence>
<comment type="subcellular location">
    <subcellularLocation>
        <location evidence="1">Nucleus</location>
    </subcellularLocation>
</comment>